<keyword evidence="13" id="KW-1185">Reference proteome</keyword>
<comment type="similarity">
    <text evidence="1">Belongs to the RecJ family.</text>
</comment>
<dbReference type="GO" id="GO:0003676">
    <property type="term" value="F:nucleic acid binding"/>
    <property type="evidence" value="ECO:0007669"/>
    <property type="project" value="InterPro"/>
</dbReference>
<proteinExistence type="inferred from homology"/>
<dbReference type="InterPro" id="IPR041122">
    <property type="entry name" value="RecJ_OB"/>
</dbReference>
<evidence type="ECO:0000259" key="8">
    <source>
        <dbReference type="Pfam" id="PF10141"/>
    </source>
</evidence>
<dbReference type="EMBL" id="JARPZN010000005">
    <property type="protein sequence ID" value="MDT2690437.1"/>
    <property type="molecule type" value="Genomic_DNA"/>
</dbReference>
<dbReference type="OrthoDB" id="9809852at2"/>
<dbReference type="PANTHER" id="PTHR30255:SF2">
    <property type="entry name" value="SINGLE-STRANDED-DNA-SPECIFIC EXONUCLEASE RECJ"/>
    <property type="match status" value="1"/>
</dbReference>
<dbReference type="GO" id="GO:0006310">
    <property type="term" value="P:DNA recombination"/>
    <property type="evidence" value="ECO:0007669"/>
    <property type="project" value="InterPro"/>
</dbReference>
<dbReference type="Proteomes" id="UP001183682">
    <property type="component" value="Unassembled WGS sequence"/>
</dbReference>
<reference evidence="10" key="3">
    <citation type="submission" date="2023-03" db="EMBL/GenBank/DDBJ databases">
        <authorList>
            <person name="Shen W."/>
            <person name="Cai J."/>
        </authorList>
    </citation>
    <scope>NUCLEOTIDE SEQUENCE</scope>
    <source>
        <strain evidence="10">K69-2</strain>
    </source>
</reference>
<evidence type="ECO:0000256" key="5">
    <source>
        <dbReference type="ARBA" id="ARBA00022839"/>
    </source>
</evidence>
<reference evidence="11 14" key="2">
    <citation type="submission" date="2020-03" db="EMBL/GenBank/DDBJ databases">
        <title>Characterization of ganglioside-mimicking enterococci.</title>
        <authorList>
            <person name="Patry R.T."/>
            <person name="Nothaft H."/>
            <person name="Bridger R."/>
            <person name="Shajahan A."/>
            <person name="Huynh S."/>
            <person name="Sanchez S."/>
            <person name="Azadi P."/>
            <person name="Cooper K."/>
            <person name="Miller W.G."/>
            <person name="Parker C.T."/>
            <person name="Wells L."/>
            <person name="Szymanski C.M."/>
        </authorList>
    </citation>
    <scope>NUCLEOTIDE SEQUENCE [LARGE SCALE GENOMIC DNA]</scope>
    <source>
        <strain evidence="11 14">EGM181</strain>
    </source>
</reference>
<dbReference type="SUPFAM" id="SSF64182">
    <property type="entry name" value="DHH phosphoesterases"/>
    <property type="match status" value="1"/>
</dbReference>
<dbReference type="Pfam" id="PF01368">
    <property type="entry name" value="DHH"/>
    <property type="match status" value="1"/>
</dbReference>
<evidence type="ECO:0000256" key="3">
    <source>
        <dbReference type="ARBA" id="ARBA00022722"/>
    </source>
</evidence>
<dbReference type="GO" id="GO:0006281">
    <property type="term" value="P:DNA repair"/>
    <property type="evidence" value="ECO:0007669"/>
    <property type="project" value="InterPro"/>
</dbReference>
<gene>
    <name evidence="12" type="primary">recJ</name>
    <name evidence="11" type="ORF">EGM181_09450</name>
    <name evidence="12" type="ORF">NCTC12360_00768</name>
    <name evidence="10" type="ORF">P7E30_09510</name>
</gene>
<dbReference type="Pfam" id="PF10141">
    <property type="entry name" value="ssDNA-exonuc_C"/>
    <property type="match status" value="1"/>
</dbReference>
<dbReference type="Proteomes" id="UP000516696">
    <property type="component" value="Chromosome"/>
</dbReference>
<protein>
    <recommendedName>
        <fullName evidence="2">Single-stranded-DNA-specific exonuclease RecJ</fullName>
    </recommendedName>
</protein>
<keyword evidence="4 12" id="KW-0378">Hydrolase</keyword>
<evidence type="ECO:0000259" key="6">
    <source>
        <dbReference type="Pfam" id="PF01368"/>
    </source>
</evidence>
<evidence type="ECO:0000313" key="11">
    <source>
        <dbReference type="EMBL" id="QOG27457.1"/>
    </source>
</evidence>
<evidence type="ECO:0000256" key="4">
    <source>
        <dbReference type="ARBA" id="ARBA00022801"/>
    </source>
</evidence>
<dbReference type="Gene3D" id="3.90.1640.30">
    <property type="match status" value="1"/>
</dbReference>
<dbReference type="InterPro" id="IPR003156">
    <property type="entry name" value="DHHA1_dom"/>
</dbReference>
<dbReference type="NCBIfam" id="TIGR00644">
    <property type="entry name" value="recJ"/>
    <property type="match status" value="1"/>
</dbReference>
<evidence type="ECO:0000313" key="10">
    <source>
        <dbReference type="EMBL" id="MDT2690437.1"/>
    </source>
</evidence>
<dbReference type="InterPro" id="IPR018779">
    <property type="entry name" value="RecJ_C"/>
</dbReference>
<evidence type="ECO:0000256" key="2">
    <source>
        <dbReference type="ARBA" id="ARBA00019841"/>
    </source>
</evidence>
<organism evidence="12 13">
    <name type="scientific">Enterococcus gallinarum</name>
    <dbReference type="NCBI Taxonomy" id="1353"/>
    <lineage>
        <taxon>Bacteria</taxon>
        <taxon>Bacillati</taxon>
        <taxon>Bacillota</taxon>
        <taxon>Bacilli</taxon>
        <taxon>Lactobacillales</taxon>
        <taxon>Enterococcaceae</taxon>
        <taxon>Enterococcus</taxon>
    </lineage>
</organism>
<dbReference type="RefSeq" id="WP_060814321.1">
    <property type="nucleotide sequence ID" value="NZ_CP050485.1"/>
</dbReference>
<dbReference type="InterPro" id="IPR001667">
    <property type="entry name" value="DDH_dom"/>
</dbReference>
<evidence type="ECO:0000313" key="14">
    <source>
        <dbReference type="Proteomes" id="UP000516696"/>
    </source>
</evidence>
<sequence length="766" mass="85229">MKRANFHWLRPQKSELSADFEEMIQARGLSPLIGQLLWQRNIRTAADLQSFLEPDLQGLHDPFLFYDMEKAVDRIQTAIMNEERILIYGDYDADGITSTTVLKEALELLGADVEFYLPNRFTDGYGPNLSVYQDKIAAGVQLIITVDNGVSGHEALAYAKEAQVDVIVTDHHELPPELPDAYAIIHPRHPLGNYPFPDLAGVGVAFKVATALLEEVPVELLDLVAIGTIADMVSLTGENRILVTNGLKMIQQTERAGLSALIEVSGLKKRAINETDIGFAIGPRLNAIGRLEDANPAVTLMSTFDPEEAQSLANQLDTINLQRKQYVETILKEAQNMLSDSNQVHLIVGDDWHEGVLGIVAGRLMQQTGRPVLVLTKKSNGIAKGSGRSVAALNLFDMLSGMREMFTSFGGHHAAVGLSVPIDHLSMLQERMNQYVVDNRIDLSSGIPLPIDEELSLAEITTNFIESLKILAPFGTDNPIPKFLITNISADNGRQIGTENQHLKVSLTDGENGQLDVIGFGFGSQLVEFESEGLAVVGQLSVNEWNGKKKPQLMLEDFEVNGIQLFDLRSKKNRQGLTLDAQTLGVAFSDKLPSEIERFCPNVHVYQTLDDLTAFFGSGNYTQLAFLDCPSEKELLRKIIQEIPVNRIYLILVSTEDAYLDGVGTREQYGRLFQLINQQNGIDIRYKLPMVANYLQIPEKLLIFMIQVFFDLKFVTIKDGVLKKVPDPENKPLNESVLYQQRLAKIKTEEDLLMSDLSTIRKWLIS</sequence>
<evidence type="ECO:0000313" key="13">
    <source>
        <dbReference type="Proteomes" id="UP000254807"/>
    </source>
</evidence>
<evidence type="ECO:0000313" key="12">
    <source>
        <dbReference type="EMBL" id="STD82344.1"/>
    </source>
</evidence>
<dbReference type="EMBL" id="UFYW01000001">
    <property type="protein sequence ID" value="STD82344.1"/>
    <property type="molecule type" value="Genomic_DNA"/>
</dbReference>
<dbReference type="AlphaFoldDB" id="A0A376GZM4"/>
<dbReference type="InterPro" id="IPR051673">
    <property type="entry name" value="SSDNA_exonuclease_RecJ"/>
</dbReference>
<keyword evidence="3" id="KW-0540">Nuclease</keyword>
<dbReference type="Gene3D" id="3.10.310.30">
    <property type="match status" value="1"/>
</dbReference>
<reference evidence="12 13" key="1">
    <citation type="submission" date="2018-06" db="EMBL/GenBank/DDBJ databases">
        <authorList>
            <consortium name="Pathogen Informatics"/>
            <person name="Doyle S."/>
        </authorList>
    </citation>
    <scope>NUCLEOTIDE SEQUENCE [LARGE SCALE GENOMIC DNA]</scope>
    <source>
        <strain evidence="12 13">NCTC12360</strain>
    </source>
</reference>
<dbReference type="Pfam" id="PF02272">
    <property type="entry name" value="DHHA1"/>
    <property type="match status" value="1"/>
</dbReference>
<feature type="domain" description="DDH" evidence="6">
    <location>
        <begin position="84"/>
        <end position="228"/>
    </location>
</feature>
<dbReference type="GO" id="GO:0008409">
    <property type="term" value="F:5'-3' exonuclease activity"/>
    <property type="evidence" value="ECO:0007669"/>
    <property type="project" value="InterPro"/>
</dbReference>
<accession>A0A376GZM4</accession>
<dbReference type="Proteomes" id="UP000254807">
    <property type="component" value="Unassembled WGS sequence"/>
</dbReference>
<evidence type="ECO:0000259" key="7">
    <source>
        <dbReference type="Pfam" id="PF02272"/>
    </source>
</evidence>
<dbReference type="Pfam" id="PF17768">
    <property type="entry name" value="RecJ_OB"/>
    <property type="match status" value="1"/>
</dbReference>
<feature type="domain" description="Single-stranded-DNA-specific exonuclease RecJ C-terminal" evidence="8">
    <location>
        <begin position="564"/>
        <end position="764"/>
    </location>
</feature>
<evidence type="ECO:0000256" key="1">
    <source>
        <dbReference type="ARBA" id="ARBA00005915"/>
    </source>
</evidence>
<feature type="domain" description="DHHA1" evidence="7">
    <location>
        <begin position="345"/>
        <end position="437"/>
    </location>
</feature>
<dbReference type="InterPro" id="IPR004610">
    <property type="entry name" value="RecJ"/>
</dbReference>
<dbReference type="InterPro" id="IPR038763">
    <property type="entry name" value="DHH_sf"/>
</dbReference>
<evidence type="ECO:0000259" key="9">
    <source>
        <dbReference type="Pfam" id="PF17768"/>
    </source>
</evidence>
<keyword evidence="5 12" id="KW-0269">Exonuclease</keyword>
<feature type="domain" description="RecJ OB" evidence="9">
    <location>
        <begin position="451"/>
        <end position="557"/>
    </location>
</feature>
<name>A0A376GZM4_ENTGA</name>
<dbReference type="EMBL" id="CP050485">
    <property type="protein sequence ID" value="QOG27457.1"/>
    <property type="molecule type" value="Genomic_DNA"/>
</dbReference>
<dbReference type="PANTHER" id="PTHR30255">
    <property type="entry name" value="SINGLE-STRANDED-DNA-SPECIFIC EXONUCLEASE RECJ"/>
    <property type="match status" value="1"/>
</dbReference>